<organism evidence="2">
    <name type="scientific">Tetraselmis sp. GSL018</name>
    <dbReference type="NCBI Taxonomy" id="582737"/>
    <lineage>
        <taxon>Eukaryota</taxon>
        <taxon>Viridiplantae</taxon>
        <taxon>Chlorophyta</taxon>
        <taxon>core chlorophytes</taxon>
        <taxon>Chlorodendrophyceae</taxon>
        <taxon>Chlorodendrales</taxon>
        <taxon>Chlorodendraceae</taxon>
        <taxon>Tetraselmis</taxon>
    </lineage>
</organism>
<feature type="region of interest" description="Disordered" evidence="1">
    <location>
        <begin position="249"/>
        <end position="333"/>
    </location>
</feature>
<feature type="compositionally biased region" description="Low complexity" evidence="1">
    <location>
        <begin position="301"/>
        <end position="311"/>
    </location>
</feature>
<evidence type="ECO:0000256" key="1">
    <source>
        <dbReference type="SAM" id="MobiDB-lite"/>
    </source>
</evidence>
<name>A0A061S936_9CHLO</name>
<dbReference type="AlphaFoldDB" id="A0A061S936"/>
<reference evidence="2" key="1">
    <citation type="submission" date="2014-05" db="EMBL/GenBank/DDBJ databases">
        <title>The transcriptome of the halophilic microalga Tetraselmis sp. GSL018 isolated from the Great Salt Lake, Utah.</title>
        <authorList>
            <person name="Jinkerson R.E."/>
            <person name="D'Adamo S."/>
            <person name="Posewitz M.C."/>
        </authorList>
    </citation>
    <scope>NUCLEOTIDE SEQUENCE</scope>
    <source>
        <strain evidence="2">GSL018</strain>
    </source>
</reference>
<feature type="non-terminal residue" evidence="2">
    <location>
        <position position="1"/>
    </location>
</feature>
<proteinExistence type="predicted"/>
<sequence length="333" mass="34778">GTAPIEVQPVAGLPTERSRVVAGVAIVVDPRRVATSQLRSVLAQLHGATAATAVALVQGSLHGPQQLPNCSVAAAGAAGPSAGPPEALFAAHFAGAAEEHGAQLVLVERGAGAAARYELESRGIAVATDVGLRCLQRAAAALGCEPALAGSDGSLSPCCVSHGAEVELLEGRPRAERARVGPRLSCRRRKPRREGGPARRICRGSPRGRPAHGAGPRSSCLSGGAGTALRPARGSRRRSLWCCVRWRRPPSGSRPRRSASASPVSQTPRRTGASFRQGAPSRSPRPRPSASGRARSRPRPGCRAAPSRRPAWMPWTPSTHGWRRTSAHSRPWC</sequence>
<gene>
    <name evidence="2" type="ORF">TSPGSL018_12484</name>
</gene>
<feature type="compositionally biased region" description="Low complexity" evidence="1">
    <location>
        <begin position="278"/>
        <end position="293"/>
    </location>
</feature>
<accession>A0A061S936</accession>
<protein>
    <submittedName>
        <fullName evidence="2">Uncharacterized protein</fullName>
    </submittedName>
</protein>
<feature type="region of interest" description="Disordered" evidence="1">
    <location>
        <begin position="177"/>
        <end position="232"/>
    </location>
</feature>
<feature type="compositionally biased region" description="Low complexity" evidence="1">
    <location>
        <begin position="249"/>
        <end position="265"/>
    </location>
</feature>
<dbReference type="EMBL" id="GBEZ01005817">
    <property type="protein sequence ID" value="JAC79534.1"/>
    <property type="molecule type" value="Transcribed_RNA"/>
</dbReference>
<evidence type="ECO:0000313" key="2">
    <source>
        <dbReference type="EMBL" id="JAC79534.1"/>
    </source>
</evidence>